<dbReference type="Gene3D" id="1.25.40.20">
    <property type="entry name" value="Ankyrin repeat-containing domain"/>
    <property type="match status" value="1"/>
</dbReference>
<keyword evidence="1" id="KW-0812">Transmembrane</keyword>
<feature type="transmembrane region" description="Helical" evidence="1">
    <location>
        <begin position="132"/>
        <end position="150"/>
    </location>
</feature>
<dbReference type="OrthoDB" id="10652091at2759"/>
<evidence type="ECO:0000256" key="1">
    <source>
        <dbReference type="SAM" id="Phobius"/>
    </source>
</evidence>
<sequence length="152" mass="17598">MNRQKDDPSEDSNFRALTTTVMFNDFEKLESMIKSAQFSRYIKLIRFSINLDGKENRSKNHSFLPSDNLSLMHVAAFYDALECFIILSQNGFQVDCQSADSLHPIQYACYSDAVEIVSYILQVKPSEATFNFSDKVFIYLFIILFIYARLLD</sequence>
<comment type="caution">
    <text evidence="2">The sequence shown here is derived from an EMBL/GenBank/DDBJ whole genome shotgun (WGS) entry which is preliminary data.</text>
</comment>
<dbReference type="GeneID" id="94829178"/>
<evidence type="ECO:0000313" key="2">
    <source>
        <dbReference type="EMBL" id="OHS98741.1"/>
    </source>
</evidence>
<accession>A0A1J4JMH0</accession>
<proteinExistence type="predicted"/>
<organism evidence="2 3">
    <name type="scientific">Tritrichomonas foetus</name>
    <dbReference type="NCBI Taxonomy" id="1144522"/>
    <lineage>
        <taxon>Eukaryota</taxon>
        <taxon>Metamonada</taxon>
        <taxon>Parabasalia</taxon>
        <taxon>Tritrichomonadida</taxon>
        <taxon>Tritrichomonadidae</taxon>
        <taxon>Tritrichomonas</taxon>
    </lineage>
</organism>
<reference evidence="2" key="1">
    <citation type="submission" date="2016-10" db="EMBL/GenBank/DDBJ databases">
        <authorList>
            <person name="Benchimol M."/>
            <person name="Almeida L.G."/>
            <person name="Vasconcelos A.T."/>
            <person name="Perreira-Neves A."/>
            <person name="Rosa I.A."/>
            <person name="Tasca T."/>
            <person name="Bogo M.R."/>
            <person name="de Souza W."/>
        </authorList>
    </citation>
    <scope>NUCLEOTIDE SEQUENCE [LARGE SCALE GENOMIC DNA]</scope>
    <source>
        <strain evidence="2">K</strain>
    </source>
</reference>
<dbReference type="EMBL" id="MLAK01001038">
    <property type="protein sequence ID" value="OHS98741.1"/>
    <property type="molecule type" value="Genomic_DNA"/>
</dbReference>
<dbReference type="VEuPathDB" id="TrichDB:TRFO_08753"/>
<dbReference type="Pfam" id="PF13637">
    <property type="entry name" value="Ank_4"/>
    <property type="match status" value="1"/>
</dbReference>
<keyword evidence="3" id="KW-1185">Reference proteome</keyword>
<dbReference type="AlphaFoldDB" id="A0A1J4JMH0"/>
<name>A0A1J4JMH0_9EUKA</name>
<dbReference type="InterPro" id="IPR002110">
    <property type="entry name" value="Ankyrin_rpt"/>
</dbReference>
<protein>
    <submittedName>
        <fullName evidence="2">Uncharacterized protein</fullName>
    </submittedName>
</protein>
<dbReference type="SUPFAM" id="SSF48403">
    <property type="entry name" value="Ankyrin repeat"/>
    <property type="match status" value="1"/>
</dbReference>
<keyword evidence="1" id="KW-1133">Transmembrane helix</keyword>
<dbReference type="RefSeq" id="XP_068351878.1">
    <property type="nucleotide sequence ID" value="XM_068494474.1"/>
</dbReference>
<evidence type="ECO:0000313" key="3">
    <source>
        <dbReference type="Proteomes" id="UP000179807"/>
    </source>
</evidence>
<keyword evidence="1" id="KW-0472">Membrane</keyword>
<dbReference type="InterPro" id="IPR036770">
    <property type="entry name" value="Ankyrin_rpt-contain_sf"/>
</dbReference>
<gene>
    <name evidence="2" type="ORF">TRFO_08753</name>
</gene>
<dbReference type="Proteomes" id="UP000179807">
    <property type="component" value="Unassembled WGS sequence"/>
</dbReference>